<keyword evidence="3" id="KW-1185">Reference proteome</keyword>
<evidence type="ECO:0000256" key="1">
    <source>
        <dbReference type="SAM" id="MobiDB-lite"/>
    </source>
</evidence>
<organism evidence="2 3">
    <name type="scientific">Sphingomonas hankookensis</name>
    <dbReference type="NCBI Taxonomy" id="563996"/>
    <lineage>
        <taxon>Bacteria</taxon>
        <taxon>Pseudomonadati</taxon>
        <taxon>Pseudomonadota</taxon>
        <taxon>Alphaproteobacteria</taxon>
        <taxon>Sphingomonadales</taxon>
        <taxon>Sphingomonadaceae</taxon>
        <taxon>Sphingomonas</taxon>
    </lineage>
</organism>
<feature type="region of interest" description="Disordered" evidence="1">
    <location>
        <begin position="1"/>
        <end position="21"/>
    </location>
</feature>
<comment type="caution">
    <text evidence="2">The sequence shown here is derived from an EMBL/GenBank/DDBJ whole genome shotgun (WGS) entry which is preliminary data.</text>
</comment>
<dbReference type="Proteomes" id="UP000076609">
    <property type="component" value="Unassembled WGS sequence"/>
</dbReference>
<accession>A0ABR5YAL3</accession>
<reference evidence="3" key="1">
    <citation type="submission" date="2016-01" db="EMBL/GenBank/DDBJ databases">
        <title>Draft genome of Chromobacterium sp. F49.</title>
        <authorList>
            <person name="Hong K.W."/>
        </authorList>
    </citation>
    <scope>NUCLEOTIDE SEQUENCE [LARGE SCALE GENOMIC DNA]</scope>
    <source>
        <strain evidence="3">CN3</strain>
    </source>
</reference>
<protein>
    <recommendedName>
        <fullName evidence="4">DUF2188 domain-containing protein</fullName>
    </recommendedName>
</protein>
<dbReference type="EMBL" id="LQQO01000032">
    <property type="protein sequence ID" value="KZE12037.1"/>
    <property type="molecule type" value="Genomic_DNA"/>
</dbReference>
<evidence type="ECO:0000313" key="2">
    <source>
        <dbReference type="EMBL" id="KZE12037.1"/>
    </source>
</evidence>
<dbReference type="RefSeq" id="WP_066691425.1">
    <property type="nucleotide sequence ID" value="NZ_LQQO01000032.1"/>
</dbReference>
<name>A0ABR5YAL3_9SPHN</name>
<evidence type="ECO:0008006" key="4">
    <source>
        <dbReference type="Google" id="ProtNLM"/>
    </source>
</evidence>
<sequence length="83" mass="8885">MSREPDPEPDEPATIHVGQDAAGHWLVQDSGHRLEGRFVSRDAAIGYARGECQMLHATLCMATAPLVPCVSFAPLTDGERVAA</sequence>
<proteinExistence type="predicted"/>
<evidence type="ECO:0000313" key="3">
    <source>
        <dbReference type="Proteomes" id="UP000076609"/>
    </source>
</evidence>
<gene>
    <name evidence="2" type="ORF">AVT10_16640</name>
</gene>